<reference evidence="7 8" key="1">
    <citation type="journal article" date="2016" name="Nat. Commun.">
        <title>Thousands of microbial genomes shed light on interconnected biogeochemical processes in an aquifer system.</title>
        <authorList>
            <person name="Anantharaman K."/>
            <person name="Brown C.T."/>
            <person name="Hug L.A."/>
            <person name="Sharon I."/>
            <person name="Castelle C.J."/>
            <person name="Probst A.J."/>
            <person name="Thomas B.C."/>
            <person name="Singh A."/>
            <person name="Wilkins M.J."/>
            <person name="Karaoz U."/>
            <person name="Brodie E.L."/>
            <person name="Williams K.H."/>
            <person name="Hubbard S.S."/>
            <person name="Banfield J.F."/>
        </authorList>
    </citation>
    <scope>NUCLEOTIDE SEQUENCE [LARGE SCALE GENOMIC DNA]</scope>
</reference>
<dbReference type="PANTHER" id="PTHR37422">
    <property type="entry name" value="TEICHURONIC ACID BIOSYNTHESIS PROTEIN TUAE"/>
    <property type="match status" value="1"/>
</dbReference>
<dbReference type="Proteomes" id="UP000178515">
    <property type="component" value="Unassembled WGS sequence"/>
</dbReference>
<accession>A0A1G1Z1Z9</accession>
<dbReference type="AlphaFoldDB" id="A0A1G1Z1Z9"/>
<keyword evidence="3 5" id="KW-1133">Transmembrane helix</keyword>
<protein>
    <recommendedName>
        <fullName evidence="6">O-antigen ligase-related domain-containing protein</fullName>
    </recommendedName>
</protein>
<evidence type="ECO:0000256" key="4">
    <source>
        <dbReference type="ARBA" id="ARBA00023136"/>
    </source>
</evidence>
<feature type="domain" description="O-antigen ligase-related" evidence="6">
    <location>
        <begin position="218"/>
        <end position="363"/>
    </location>
</feature>
<evidence type="ECO:0000313" key="7">
    <source>
        <dbReference type="EMBL" id="OGY58661.1"/>
    </source>
</evidence>
<organism evidence="7 8">
    <name type="scientific">Candidatus Colwellbacteria bacterium RIFCSPHIGHO2_12_FULL_44_17</name>
    <dbReference type="NCBI Taxonomy" id="1797689"/>
    <lineage>
        <taxon>Bacteria</taxon>
        <taxon>Candidatus Colwelliibacteriota</taxon>
    </lineage>
</organism>
<evidence type="ECO:0000256" key="5">
    <source>
        <dbReference type="SAM" id="Phobius"/>
    </source>
</evidence>
<feature type="transmembrane region" description="Helical" evidence="5">
    <location>
        <begin position="233"/>
        <end position="250"/>
    </location>
</feature>
<evidence type="ECO:0000256" key="1">
    <source>
        <dbReference type="ARBA" id="ARBA00004141"/>
    </source>
</evidence>
<evidence type="ECO:0000313" key="8">
    <source>
        <dbReference type="Proteomes" id="UP000178515"/>
    </source>
</evidence>
<feature type="transmembrane region" description="Helical" evidence="5">
    <location>
        <begin position="123"/>
        <end position="141"/>
    </location>
</feature>
<dbReference type="STRING" id="1797689.A3F24_03100"/>
<proteinExistence type="predicted"/>
<feature type="transmembrane region" description="Helical" evidence="5">
    <location>
        <begin position="379"/>
        <end position="396"/>
    </location>
</feature>
<feature type="transmembrane region" description="Helical" evidence="5">
    <location>
        <begin position="262"/>
        <end position="282"/>
    </location>
</feature>
<evidence type="ECO:0000256" key="3">
    <source>
        <dbReference type="ARBA" id="ARBA00022989"/>
    </source>
</evidence>
<sequence length="433" mass="48699">MALFAYLIFAAIPFGYRTILYTFGESFNEYATISLYARDALLVLLIIFGMKRLWSARKLKWNEGRHVWLSLILGTCALVSVFFANEKALALYNSLRLLMLIGSALVIAGLLREKVIKLEKICAVFAGGAVIQACIGLYQFLFQKSLGVWFLGESFLSSGIDDIAKVTVYGGKLIRAYGTFPHPNILSAFLVIGLVSFIYLWFVTPRKSLTKEIAISGGLFITTLGIVLTFSRAAWVVATAAFFFITIIMLSESRRREKTINLLAIMITVAFVFGFFFSPLIFERSSLSFFESSVNQRLLYNEIGLEIIEKNIWGVGIGNQVLYSINERTYENLGMPEKMWQPVHNIYLLIGAELGILGLIIFLRLIVDIIWRSKGKGSLLFIPTTMMLALLFFGIADHFLWTLEPGRLMFWLVTGIIMGAPLEEKLVLEEKAA</sequence>
<dbReference type="GO" id="GO:0016020">
    <property type="term" value="C:membrane"/>
    <property type="evidence" value="ECO:0007669"/>
    <property type="project" value="UniProtKB-SubCell"/>
</dbReference>
<feature type="transmembrane region" description="Helical" evidence="5">
    <location>
        <begin position="33"/>
        <end position="54"/>
    </location>
</feature>
<keyword evidence="2 5" id="KW-0812">Transmembrane</keyword>
<feature type="transmembrane region" description="Helical" evidence="5">
    <location>
        <begin position="90"/>
        <end position="111"/>
    </location>
</feature>
<dbReference type="EMBL" id="MHIX01000038">
    <property type="protein sequence ID" value="OGY58661.1"/>
    <property type="molecule type" value="Genomic_DNA"/>
</dbReference>
<evidence type="ECO:0000256" key="2">
    <source>
        <dbReference type="ARBA" id="ARBA00022692"/>
    </source>
</evidence>
<feature type="transmembrane region" description="Helical" evidence="5">
    <location>
        <begin position="185"/>
        <end position="202"/>
    </location>
</feature>
<comment type="subcellular location">
    <subcellularLocation>
        <location evidence="1">Membrane</location>
        <topology evidence="1">Multi-pass membrane protein</topology>
    </subcellularLocation>
</comment>
<dbReference type="PANTHER" id="PTHR37422:SF17">
    <property type="entry name" value="O-ANTIGEN LIGASE"/>
    <property type="match status" value="1"/>
</dbReference>
<gene>
    <name evidence="7" type="ORF">A3F24_03100</name>
</gene>
<feature type="transmembrane region" description="Helical" evidence="5">
    <location>
        <begin position="209"/>
        <end position="227"/>
    </location>
</feature>
<comment type="caution">
    <text evidence="7">The sequence shown here is derived from an EMBL/GenBank/DDBJ whole genome shotgun (WGS) entry which is preliminary data.</text>
</comment>
<feature type="transmembrane region" description="Helical" evidence="5">
    <location>
        <begin position="346"/>
        <end position="367"/>
    </location>
</feature>
<keyword evidence="4 5" id="KW-0472">Membrane</keyword>
<evidence type="ECO:0000259" key="6">
    <source>
        <dbReference type="Pfam" id="PF04932"/>
    </source>
</evidence>
<dbReference type="InterPro" id="IPR007016">
    <property type="entry name" value="O-antigen_ligase-rel_domated"/>
</dbReference>
<feature type="transmembrane region" description="Helical" evidence="5">
    <location>
        <begin position="66"/>
        <end position="84"/>
    </location>
</feature>
<dbReference type="Pfam" id="PF04932">
    <property type="entry name" value="Wzy_C"/>
    <property type="match status" value="1"/>
</dbReference>
<dbReference type="InterPro" id="IPR051533">
    <property type="entry name" value="WaaL-like"/>
</dbReference>
<name>A0A1G1Z1Z9_9BACT</name>